<dbReference type="PROSITE" id="PS50802">
    <property type="entry name" value="OTU"/>
    <property type="match status" value="1"/>
</dbReference>
<dbReference type="EMBL" id="AXCM01002647">
    <property type="status" value="NOT_ANNOTATED_CDS"/>
    <property type="molecule type" value="Genomic_DNA"/>
</dbReference>
<evidence type="ECO:0000256" key="3">
    <source>
        <dbReference type="ARBA" id="ARBA00004496"/>
    </source>
</evidence>
<dbReference type="GO" id="GO:0070530">
    <property type="term" value="F:K63-linked polyubiquitin modification-dependent protein binding"/>
    <property type="evidence" value="ECO:0007669"/>
    <property type="project" value="TreeGrafter"/>
</dbReference>
<name>A0A182MBN0_9DIPT</name>
<evidence type="ECO:0000256" key="1">
    <source>
        <dbReference type="ARBA" id="ARBA00000707"/>
    </source>
</evidence>
<evidence type="ECO:0000256" key="7">
    <source>
        <dbReference type="ARBA" id="ARBA00022553"/>
    </source>
</evidence>
<evidence type="ECO:0000256" key="15">
    <source>
        <dbReference type="ARBA" id="ARBA00023242"/>
    </source>
</evidence>
<feature type="domain" description="OTU" evidence="17">
    <location>
        <begin position="126"/>
        <end position="329"/>
    </location>
</feature>
<accession>A0A182MBN0</accession>
<dbReference type="STRING" id="139723.A0A182MBN0"/>
<dbReference type="AlphaFoldDB" id="A0A182MBN0"/>
<dbReference type="GO" id="GO:0005634">
    <property type="term" value="C:nucleus"/>
    <property type="evidence" value="ECO:0007669"/>
    <property type="project" value="UniProtKB-SubCell"/>
</dbReference>
<evidence type="ECO:0000259" key="18">
    <source>
        <dbReference type="PROSITE" id="PS51036"/>
    </source>
</evidence>
<evidence type="ECO:0000256" key="11">
    <source>
        <dbReference type="ARBA" id="ARBA00022786"/>
    </source>
</evidence>
<feature type="compositionally biased region" description="Low complexity" evidence="16">
    <location>
        <begin position="472"/>
        <end position="487"/>
    </location>
</feature>
<sequence>MNYTNVLQTPIVHLKPMLKKADSIDIFDSKKLERGISRATENVTLVSRARQEFEMDFHAHIHEQNDKNLNFIDTPDYTFTLPDLTKYTDDFRKFLEKDLIENSTLNSLETTNRLNWWYESGACRKLWPLATTGDGNCLLHAASLAMWGFHDRRLTLRRTLHDILSKEEFREALYRRWRFQQTRVNKQAGFVFCESEWAKEWEEIVAIASPEPRRNSKSTGPSRRRSLLIEKNLDALTGGTSSAMASDREDENATYESLEEIHVLALAHILRRTIIVVSDVFLRDINGEAFSPIPFGGVYLPFEVPSNECHRAPLLLAYDMAHFSALVAMEASNDSPPALIPLVDETNQLLPIQFCIDPGKDFNWREYDGSDGNWILTDREHIALLKEYLDIVHATGIESPDDEIYYDDYSDDEYEKKISDGEIAFTSDENYNHNIGITPTSAVSATASSSTTTPIGGAPIASMTASNQSLPASGSGKDAGGKSKAAKQLQSVAKQFGSIGKSMSRKLRKNIGSITRIGSKNSHSGSSAGGANGKKSHYNDKSNYRSEYPRFRILCAQLKSRRHEYQEEMIRNYLECAQERYLEAEKMRDRKEIERLTKYVAEVGQLNRDHGLEYGGEGGVTELSEVDGGGPVNCINAGCLNYGTAATSYMCLECYEMQCKRESSNTKCNVDPADYTLRYGTGKSKFYAEADMDAHDRIQKLPSARRLNDLDQTLYLSRSTFYNDTKPDDIHLLAASAYKQGGLERSSNVAGLVRQNSQPQQLQNHHHHHNQQQHHQSHYPKGEELSKASHQQQHAIPVACMEYSLSAKPPTGPSSSGSTTSSSSGVVASVYSPGGSGHSGSHTSNIPYTRAGALCVVNLPPVSTSADSTGAGAVGQFVNCHNEIVGTAAHGVAGGVNEAIRSLHPFSSSSSSSSIGVGVGPGNGGFQSSQPIVNSSHYGKNQLCRTEGCKFYGSINTNFYCSKCCQEYNI</sequence>
<dbReference type="EnsemblMetazoa" id="ACUA014303-RA">
    <property type="protein sequence ID" value="ACUA014303-PA"/>
    <property type="gene ID" value="ACUA014303"/>
</dbReference>
<dbReference type="Gene3D" id="4.10.240.30">
    <property type="match status" value="1"/>
</dbReference>
<evidence type="ECO:0000256" key="5">
    <source>
        <dbReference type="ARBA" id="ARBA00012759"/>
    </source>
</evidence>
<feature type="domain" description="A20-type" evidence="18">
    <location>
        <begin position="628"/>
        <end position="663"/>
    </location>
</feature>
<feature type="domain" description="A20-type" evidence="18">
    <location>
        <begin position="938"/>
        <end position="970"/>
    </location>
</feature>
<dbReference type="SMART" id="SM00259">
    <property type="entry name" value="ZnF_A20"/>
    <property type="match status" value="2"/>
</dbReference>
<dbReference type="GO" id="GO:0071947">
    <property type="term" value="P:protein deubiquitination involved in ubiquitin-dependent protein catabolic process"/>
    <property type="evidence" value="ECO:0007669"/>
    <property type="project" value="TreeGrafter"/>
</dbReference>
<dbReference type="EC" id="3.4.19.12" evidence="5"/>
<dbReference type="InterPro" id="IPR003323">
    <property type="entry name" value="OTU_dom"/>
</dbReference>
<evidence type="ECO:0000313" key="20">
    <source>
        <dbReference type="Proteomes" id="UP000075883"/>
    </source>
</evidence>
<keyword evidence="7" id="KW-0597">Phosphoprotein</keyword>
<dbReference type="PANTHER" id="PTHR13367:SF27">
    <property type="entry name" value="OTU DOMAIN-CONTAINING PROTEIN"/>
    <property type="match status" value="1"/>
</dbReference>
<evidence type="ECO:0000313" key="19">
    <source>
        <dbReference type="EnsemblMetazoa" id="ACUA014303-PA"/>
    </source>
</evidence>
<keyword evidence="12" id="KW-0378">Hydrolase</keyword>
<keyword evidence="8" id="KW-0645">Protease</keyword>
<protein>
    <recommendedName>
        <fullName evidence="5">ubiquitinyl hydrolase 1</fullName>
        <ecNumber evidence="5">3.4.19.12</ecNumber>
    </recommendedName>
</protein>
<keyword evidence="10" id="KW-0863">Zinc-finger</keyword>
<feature type="compositionally biased region" description="Low complexity" evidence="16">
    <location>
        <begin position="813"/>
        <end position="826"/>
    </location>
</feature>
<keyword evidence="15" id="KW-0539">Nucleus</keyword>
<dbReference type="GO" id="GO:0003677">
    <property type="term" value="F:DNA binding"/>
    <property type="evidence" value="ECO:0007669"/>
    <property type="project" value="InterPro"/>
</dbReference>
<reference evidence="20" key="1">
    <citation type="submission" date="2013-09" db="EMBL/GenBank/DDBJ databases">
        <title>The Genome Sequence of Anopheles culicifacies species A.</title>
        <authorList>
            <consortium name="The Broad Institute Genomics Platform"/>
            <person name="Neafsey D.E."/>
            <person name="Besansky N."/>
            <person name="Howell P."/>
            <person name="Walton C."/>
            <person name="Young S.K."/>
            <person name="Zeng Q."/>
            <person name="Gargeya S."/>
            <person name="Fitzgerald M."/>
            <person name="Haas B."/>
            <person name="Abouelleil A."/>
            <person name="Allen A.W."/>
            <person name="Alvarado L."/>
            <person name="Arachchi H.M."/>
            <person name="Berlin A.M."/>
            <person name="Chapman S.B."/>
            <person name="Gainer-Dewar J."/>
            <person name="Goldberg J."/>
            <person name="Griggs A."/>
            <person name="Gujja S."/>
            <person name="Hansen M."/>
            <person name="Howarth C."/>
            <person name="Imamovic A."/>
            <person name="Ireland A."/>
            <person name="Larimer J."/>
            <person name="McCowan C."/>
            <person name="Murphy C."/>
            <person name="Pearson M."/>
            <person name="Poon T.W."/>
            <person name="Priest M."/>
            <person name="Roberts A."/>
            <person name="Saif S."/>
            <person name="Shea T."/>
            <person name="Sisk P."/>
            <person name="Sykes S."/>
            <person name="Wortman J."/>
            <person name="Nusbaum C."/>
            <person name="Birren B."/>
        </authorList>
    </citation>
    <scope>NUCLEOTIDE SEQUENCE [LARGE SCALE GENOMIC DNA]</scope>
    <source>
        <strain evidence="20">A-37</strain>
    </source>
</reference>
<dbReference type="InterPro" id="IPR051346">
    <property type="entry name" value="OTU_Deubiquitinase"/>
</dbReference>
<dbReference type="CDD" id="cd22768">
    <property type="entry name" value="OTU_OTUD7"/>
    <property type="match status" value="1"/>
</dbReference>
<dbReference type="VEuPathDB" id="VectorBase:ACUA014303"/>
<comment type="catalytic activity">
    <reaction evidence="1">
        <text>Thiol-dependent hydrolysis of ester, thioester, amide, peptide and isopeptide bonds formed by the C-terminal Gly of ubiquitin (a 76-residue protein attached to proteins as an intracellular targeting signal).</text>
        <dbReference type="EC" id="3.4.19.12"/>
    </reaction>
</comment>
<dbReference type="Proteomes" id="UP000075883">
    <property type="component" value="Unassembled WGS sequence"/>
</dbReference>
<keyword evidence="14" id="KW-0862">Zinc</keyword>
<dbReference type="GO" id="GO:0071108">
    <property type="term" value="P:protein K48-linked deubiquitination"/>
    <property type="evidence" value="ECO:0007669"/>
    <property type="project" value="TreeGrafter"/>
</dbReference>
<feature type="region of interest" description="Disordered" evidence="16">
    <location>
        <begin position="807"/>
        <end position="826"/>
    </location>
</feature>
<dbReference type="GO" id="GO:0004843">
    <property type="term" value="F:cysteine-type deubiquitinase activity"/>
    <property type="evidence" value="ECO:0007669"/>
    <property type="project" value="UniProtKB-EC"/>
</dbReference>
<keyword evidence="6" id="KW-0963">Cytoplasm</keyword>
<dbReference type="GO" id="GO:0005737">
    <property type="term" value="C:cytoplasm"/>
    <property type="evidence" value="ECO:0007669"/>
    <property type="project" value="UniProtKB-SubCell"/>
</dbReference>
<evidence type="ECO:0000256" key="10">
    <source>
        <dbReference type="ARBA" id="ARBA00022771"/>
    </source>
</evidence>
<feature type="region of interest" description="Disordered" evidence="16">
    <location>
        <begin position="514"/>
        <end position="542"/>
    </location>
</feature>
<dbReference type="GO" id="GO:0008270">
    <property type="term" value="F:zinc ion binding"/>
    <property type="evidence" value="ECO:0007669"/>
    <property type="project" value="UniProtKB-KW"/>
</dbReference>
<comment type="similarity">
    <text evidence="4">Belongs to the peptidase C64 family.</text>
</comment>
<evidence type="ECO:0000256" key="13">
    <source>
        <dbReference type="ARBA" id="ARBA00022807"/>
    </source>
</evidence>
<keyword evidence="9" id="KW-0479">Metal-binding</keyword>
<keyword evidence="20" id="KW-1185">Reference proteome</keyword>
<evidence type="ECO:0000256" key="4">
    <source>
        <dbReference type="ARBA" id="ARBA00005865"/>
    </source>
</evidence>
<feature type="compositionally biased region" description="Basic residues" evidence="16">
    <location>
        <begin position="764"/>
        <end position="778"/>
    </location>
</feature>
<dbReference type="GO" id="GO:0035871">
    <property type="term" value="P:protein K11-linked deubiquitination"/>
    <property type="evidence" value="ECO:0007669"/>
    <property type="project" value="TreeGrafter"/>
</dbReference>
<evidence type="ECO:0000256" key="6">
    <source>
        <dbReference type="ARBA" id="ARBA00022490"/>
    </source>
</evidence>
<dbReference type="GO" id="GO:0070536">
    <property type="term" value="P:protein K63-linked deubiquitination"/>
    <property type="evidence" value="ECO:0007669"/>
    <property type="project" value="TreeGrafter"/>
</dbReference>
<evidence type="ECO:0000256" key="12">
    <source>
        <dbReference type="ARBA" id="ARBA00022801"/>
    </source>
</evidence>
<dbReference type="Pfam" id="PF02338">
    <property type="entry name" value="OTU"/>
    <property type="match status" value="1"/>
</dbReference>
<feature type="region of interest" description="Disordered" evidence="16">
    <location>
        <begin position="755"/>
        <end position="793"/>
    </location>
</feature>
<keyword evidence="13" id="KW-0788">Thiol protease</keyword>
<feature type="region of interest" description="Disordered" evidence="16">
    <location>
        <begin position="446"/>
        <end position="487"/>
    </location>
</feature>
<evidence type="ECO:0000256" key="8">
    <source>
        <dbReference type="ARBA" id="ARBA00022670"/>
    </source>
</evidence>
<proteinExistence type="inferred from homology"/>
<evidence type="ECO:0000256" key="9">
    <source>
        <dbReference type="ARBA" id="ARBA00022723"/>
    </source>
</evidence>
<evidence type="ECO:0000259" key="17">
    <source>
        <dbReference type="PROSITE" id="PS50802"/>
    </source>
</evidence>
<dbReference type="PANTHER" id="PTHR13367">
    <property type="entry name" value="UBIQUITIN THIOESTERASE"/>
    <property type="match status" value="1"/>
</dbReference>
<organism evidence="19 20">
    <name type="scientific">Anopheles culicifacies</name>
    <dbReference type="NCBI Taxonomy" id="139723"/>
    <lineage>
        <taxon>Eukaryota</taxon>
        <taxon>Metazoa</taxon>
        <taxon>Ecdysozoa</taxon>
        <taxon>Arthropoda</taxon>
        <taxon>Hexapoda</taxon>
        <taxon>Insecta</taxon>
        <taxon>Pterygota</taxon>
        <taxon>Neoptera</taxon>
        <taxon>Endopterygota</taxon>
        <taxon>Diptera</taxon>
        <taxon>Nematocera</taxon>
        <taxon>Culicoidea</taxon>
        <taxon>Culicidae</taxon>
        <taxon>Anophelinae</taxon>
        <taxon>Anopheles</taxon>
        <taxon>culicifacies species complex</taxon>
    </lineage>
</organism>
<dbReference type="InterPro" id="IPR002653">
    <property type="entry name" value="Znf_A20"/>
</dbReference>
<evidence type="ECO:0000256" key="14">
    <source>
        <dbReference type="ARBA" id="ARBA00022833"/>
    </source>
</evidence>
<evidence type="ECO:0000256" key="2">
    <source>
        <dbReference type="ARBA" id="ARBA00004123"/>
    </source>
</evidence>
<keyword evidence="11" id="KW-0833">Ubl conjugation pathway</keyword>
<reference evidence="19" key="2">
    <citation type="submission" date="2020-05" db="UniProtKB">
        <authorList>
            <consortium name="EnsemblMetazoa"/>
        </authorList>
    </citation>
    <scope>IDENTIFICATION</scope>
    <source>
        <strain evidence="19">A-37</strain>
    </source>
</reference>
<evidence type="ECO:0000256" key="16">
    <source>
        <dbReference type="SAM" id="MobiDB-lite"/>
    </source>
</evidence>
<comment type="subcellular location">
    <subcellularLocation>
        <location evidence="3">Cytoplasm</location>
    </subcellularLocation>
    <subcellularLocation>
        <location evidence="2">Nucleus</location>
    </subcellularLocation>
</comment>
<dbReference type="Pfam" id="PF01754">
    <property type="entry name" value="zf-A20"/>
    <property type="match status" value="1"/>
</dbReference>
<dbReference type="PROSITE" id="PS51036">
    <property type="entry name" value="ZF_A20"/>
    <property type="match status" value="2"/>
</dbReference>